<name>C8PGY4_9BACT</name>
<reference evidence="1 2" key="1">
    <citation type="submission" date="2009-07" db="EMBL/GenBank/DDBJ databases">
        <authorList>
            <person name="Madupu R."/>
            <person name="Sebastian Y."/>
            <person name="Durkin A.S."/>
            <person name="Torralba M."/>
            <person name="Methe B."/>
            <person name="Sutton G.G."/>
            <person name="Strausberg R.L."/>
            <person name="Nelson K.E."/>
        </authorList>
    </citation>
    <scope>NUCLEOTIDE SEQUENCE [LARGE SCALE GENOMIC DNA]</scope>
    <source>
        <strain evidence="1 2">RM3268</strain>
    </source>
</reference>
<organism evidence="1 2">
    <name type="scientific">Campylobacter gracilis RM3268</name>
    <dbReference type="NCBI Taxonomy" id="553220"/>
    <lineage>
        <taxon>Bacteria</taxon>
        <taxon>Pseudomonadati</taxon>
        <taxon>Campylobacterota</taxon>
        <taxon>Epsilonproteobacteria</taxon>
        <taxon>Campylobacterales</taxon>
        <taxon>Campylobacteraceae</taxon>
        <taxon>Campylobacter</taxon>
    </lineage>
</organism>
<evidence type="ECO:0000313" key="1">
    <source>
        <dbReference type="EMBL" id="EEV17805.1"/>
    </source>
</evidence>
<gene>
    <name evidence="1" type="ORF">CAMGR0001_2172</name>
</gene>
<proteinExistence type="predicted"/>
<evidence type="ECO:0000313" key="2">
    <source>
        <dbReference type="Proteomes" id="UP000005709"/>
    </source>
</evidence>
<protein>
    <submittedName>
        <fullName evidence="1">Uncharacterized protein</fullName>
    </submittedName>
</protein>
<dbReference type="AlphaFoldDB" id="C8PGY4"/>
<keyword evidence="2" id="KW-1185">Reference proteome</keyword>
<comment type="caution">
    <text evidence="1">The sequence shown here is derived from an EMBL/GenBank/DDBJ whole genome shotgun (WGS) entry which is preliminary data.</text>
</comment>
<sequence>MAKFYYPVLLRYEVFLSCGKCIFKFLNFRAFPSFDIWVRISSQTAKFAFNLCPLFAICA</sequence>
<dbReference type="EMBL" id="ACYG01000022">
    <property type="protein sequence ID" value="EEV17805.1"/>
    <property type="molecule type" value="Genomic_DNA"/>
</dbReference>
<accession>C8PGY4</accession>
<dbReference type="Proteomes" id="UP000005709">
    <property type="component" value="Unassembled WGS sequence"/>
</dbReference>